<evidence type="ECO:0000313" key="2">
    <source>
        <dbReference type="Proteomes" id="UP000297245"/>
    </source>
</evidence>
<sequence length="118" mass="13349">MLYGYEITDDLLKHYEPFKHVKEEAAASDDPPFPRRDRSRAFFMAAGSVGFYPSTMRGSLGFGNRVKSSHPEASGEDIYYIASWISGEGTQRLCVAEERLRELEAALKTDIKAKWIVL</sequence>
<accession>A0A4S8M4L0</accession>
<reference evidence="1 2" key="1">
    <citation type="journal article" date="2019" name="Nat. Ecol. Evol.">
        <title>Megaphylogeny resolves global patterns of mushroom evolution.</title>
        <authorList>
            <person name="Varga T."/>
            <person name="Krizsan K."/>
            <person name="Foldi C."/>
            <person name="Dima B."/>
            <person name="Sanchez-Garcia M."/>
            <person name="Sanchez-Ramirez S."/>
            <person name="Szollosi G.J."/>
            <person name="Szarkandi J.G."/>
            <person name="Papp V."/>
            <person name="Albert L."/>
            <person name="Andreopoulos W."/>
            <person name="Angelini C."/>
            <person name="Antonin V."/>
            <person name="Barry K.W."/>
            <person name="Bougher N.L."/>
            <person name="Buchanan P."/>
            <person name="Buyck B."/>
            <person name="Bense V."/>
            <person name="Catcheside P."/>
            <person name="Chovatia M."/>
            <person name="Cooper J."/>
            <person name="Damon W."/>
            <person name="Desjardin D."/>
            <person name="Finy P."/>
            <person name="Geml J."/>
            <person name="Haridas S."/>
            <person name="Hughes K."/>
            <person name="Justo A."/>
            <person name="Karasinski D."/>
            <person name="Kautmanova I."/>
            <person name="Kiss B."/>
            <person name="Kocsube S."/>
            <person name="Kotiranta H."/>
            <person name="LaButti K.M."/>
            <person name="Lechner B.E."/>
            <person name="Liimatainen K."/>
            <person name="Lipzen A."/>
            <person name="Lukacs Z."/>
            <person name="Mihaltcheva S."/>
            <person name="Morgado L.N."/>
            <person name="Niskanen T."/>
            <person name="Noordeloos M.E."/>
            <person name="Ohm R.A."/>
            <person name="Ortiz-Santana B."/>
            <person name="Ovrebo C."/>
            <person name="Racz N."/>
            <person name="Riley R."/>
            <person name="Savchenko A."/>
            <person name="Shiryaev A."/>
            <person name="Soop K."/>
            <person name="Spirin V."/>
            <person name="Szebenyi C."/>
            <person name="Tomsovsky M."/>
            <person name="Tulloss R.E."/>
            <person name="Uehling J."/>
            <person name="Grigoriev I.V."/>
            <person name="Vagvolgyi C."/>
            <person name="Papp T."/>
            <person name="Martin F.M."/>
            <person name="Miettinen O."/>
            <person name="Hibbett D.S."/>
            <person name="Nagy L.G."/>
        </authorList>
    </citation>
    <scope>NUCLEOTIDE SEQUENCE [LARGE SCALE GENOMIC DNA]</scope>
    <source>
        <strain evidence="1 2">CBS 962.96</strain>
    </source>
</reference>
<dbReference type="AlphaFoldDB" id="A0A4S8M4L0"/>
<gene>
    <name evidence="1" type="ORF">K435DRAFT_965654</name>
</gene>
<dbReference type="Proteomes" id="UP000297245">
    <property type="component" value="Unassembled WGS sequence"/>
</dbReference>
<evidence type="ECO:0000313" key="1">
    <source>
        <dbReference type="EMBL" id="THU97134.1"/>
    </source>
</evidence>
<keyword evidence="2" id="KW-1185">Reference proteome</keyword>
<protein>
    <submittedName>
        <fullName evidence="1">Uncharacterized protein</fullName>
    </submittedName>
</protein>
<dbReference type="EMBL" id="ML179162">
    <property type="protein sequence ID" value="THU97134.1"/>
    <property type="molecule type" value="Genomic_DNA"/>
</dbReference>
<organism evidence="1 2">
    <name type="scientific">Dendrothele bispora (strain CBS 962.96)</name>
    <dbReference type="NCBI Taxonomy" id="1314807"/>
    <lineage>
        <taxon>Eukaryota</taxon>
        <taxon>Fungi</taxon>
        <taxon>Dikarya</taxon>
        <taxon>Basidiomycota</taxon>
        <taxon>Agaricomycotina</taxon>
        <taxon>Agaricomycetes</taxon>
        <taxon>Agaricomycetidae</taxon>
        <taxon>Agaricales</taxon>
        <taxon>Agaricales incertae sedis</taxon>
        <taxon>Dendrothele</taxon>
    </lineage>
</organism>
<proteinExistence type="predicted"/>
<name>A0A4S8M4L0_DENBC</name>